<dbReference type="RefSeq" id="WP_222987823.1">
    <property type="nucleotide sequence ID" value="NZ_JAINVV010000001.1"/>
</dbReference>
<dbReference type="InterPro" id="IPR038740">
    <property type="entry name" value="BioF2-like_GNAT_dom"/>
</dbReference>
<dbReference type="EC" id="2.3.1.-" evidence="2"/>
<protein>
    <submittedName>
        <fullName evidence="2">GNAT family N-acetyltransferase</fullName>
        <ecNumber evidence="2">2.3.1.-</ecNumber>
    </submittedName>
</protein>
<keyword evidence="2" id="KW-0012">Acyltransferase</keyword>
<sequence length="384" mass="41858">MTRGAPAGPAPAAMLLAPDALDPALVTSWRDLVRHAAEPNSFLEPWFLLPSLAHLSDGADIRIAVVTTGRMMIALMPVVIAPRYGRMPAPHVENWVHGQSFLGTPLLRAGHETEAAAALIGLFDGHDWARGFVHITHIAEHGPVHRGFVAAAQARGRPCDTVHHRSRALLESDLDADAYIEHAIRGKKRKEFRRLANRLGELGKVETRICGTSDNPAAWAAEFLRLESAGWKGSDGEALANADATRGFFEAVIRGAADARALDMLRLDLDGRAIAMLVNFQATPGSFSYKIAYDEEFSRFSPGVLIELDNIARVLGSDTIGWMDSCAAEGHPMIDRLWTERRSIVRITLPLSGMARRVEFKLCRAAENASATLRTLLADRKGAT</sequence>
<gene>
    <name evidence="2" type="ORF">K7G82_00250</name>
</gene>
<dbReference type="SUPFAM" id="SSF55729">
    <property type="entry name" value="Acyl-CoA N-acyltransferases (Nat)"/>
    <property type="match status" value="1"/>
</dbReference>
<dbReference type="InterPro" id="IPR016181">
    <property type="entry name" value="Acyl_CoA_acyltransferase"/>
</dbReference>
<evidence type="ECO:0000259" key="1">
    <source>
        <dbReference type="Pfam" id="PF13480"/>
    </source>
</evidence>
<name>A0ABS7PHC6_9SPHN</name>
<reference evidence="2 3" key="1">
    <citation type="submission" date="2021-08" db="EMBL/GenBank/DDBJ databases">
        <authorList>
            <person name="Tuo L."/>
        </authorList>
    </citation>
    <scope>NUCLEOTIDE SEQUENCE [LARGE SCALE GENOMIC DNA]</scope>
    <source>
        <strain evidence="2 3">JCM 31229</strain>
    </source>
</reference>
<dbReference type="GO" id="GO:0016746">
    <property type="term" value="F:acyltransferase activity"/>
    <property type="evidence" value="ECO:0007669"/>
    <property type="project" value="UniProtKB-KW"/>
</dbReference>
<dbReference type="EMBL" id="JAINVV010000001">
    <property type="protein sequence ID" value="MBY8820701.1"/>
    <property type="molecule type" value="Genomic_DNA"/>
</dbReference>
<dbReference type="Pfam" id="PF13480">
    <property type="entry name" value="Acetyltransf_6"/>
    <property type="match status" value="1"/>
</dbReference>
<organism evidence="2 3">
    <name type="scientific">Sphingomonas colocasiae</name>
    <dbReference type="NCBI Taxonomy" id="1848973"/>
    <lineage>
        <taxon>Bacteria</taxon>
        <taxon>Pseudomonadati</taxon>
        <taxon>Pseudomonadota</taxon>
        <taxon>Alphaproteobacteria</taxon>
        <taxon>Sphingomonadales</taxon>
        <taxon>Sphingomonadaceae</taxon>
        <taxon>Sphingomonas</taxon>
    </lineage>
</organism>
<evidence type="ECO:0000313" key="3">
    <source>
        <dbReference type="Proteomes" id="UP000706039"/>
    </source>
</evidence>
<comment type="caution">
    <text evidence="2">The sequence shown here is derived from an EMBL/GenBank/DDBJ whole genome shotgun (WGS) entry which is preliminary data.</text>
</comment>
<feature type="domain" description="BioF2-like acetyltransferase" evidence="1">
    <location>
        <begin position="187"/>
        <end position="313"/>
    </location>
</feature>
<evidence type="ECO:0000313" key="2">
    <source>
        <dbReference type="EMBL" id="MBY8820701.1"/>
    </source>
</evidence>
<dbReference type="Proteomes" id="UP000706039">
    <property type="component" value="Unassembled WGS sequence"/>
</dbReference>
<keyword evidence="2" id="KW-0808">Transferase</keyword>
<accession>A0ABS7PHC6</accession>
<proteinExistence type="predicted"/>
<keyword evidence="3" id="KW-1185">Reference proteome</keyword>